<dbReference type="PANTHER" id="PTHR47514:SF1">
    <property type="entry name" value="TRANSKETOLASE N-TERMINAL SECTION-RELATED"/>
    <property type="match status" value="1"/>
</dbReference>
<dbReference type="GO" id="GO:0046872">
    <property type="term" value="F:metal ion binding"/>
    <property type="evidence" value="ECO:0007669"/>
    <property type="project" value="UniProtKB-KW"/>
</dbReference>
<dbReference type="OrthoDB" id="8732661at2"/>
<proteinExistence type="inferred from homology"/>
<evidence type="ECO:0000256" key="4">
    <source>
        <dbReference type="ARBA" id="ARBA00022723"/>
    </source>
</evidence>
<dbReference type="AlphaFoldDB" id="A0A371J4D3"/>
<sequence length="271" mass="29809">MKSLQLHANNIRKSIIDMIYSSKSGHPGGSLSAVEILTYLYFKEMNIDPQNDKKQDRDRFVLSKGHAAPVLYATLAERGYFEKDKLNSLRKLYSPLQGHPDSKKLPGVDVSTGSLGQGISNAVGIALGAKIDNSDVRVYSVLGDGELQEGLVWEAFMAAAHYKLDNLVAIIDNNGLQIDGKNEDVMNIYSLKDKLKAFNFNVLEVDGHSFEEIEKAFDNARNTKGLPTVIIAKTIKGKGVSFMENEAGWHGNAPSLEQRNIAIEELQSKGV</sequence>
<keyword evidence="8" id="KW-1185">Reference proteome</keyword>
<accession>A0A371J4D3</accession>
<evidence type="ECO:0000256" key="5">
    <source>
        <dbReference type="ARBA" id="ARBA00023052"/>
    </source>
</evidence>
<dbReference type="PROSITE" id="PS00801">
    <property type="entry name" value="TRANSKETOLASE_1"/>
    <property type="match status" value="1"/>
</dbReference>
<dbReference type="EMBL" id="NOJY02000012">
    <property type="protein sequence ID" value="RDY27619.1"/>
    <property type="molecule type" value="Genomic_DNA"/>
</dbReference>
<evidence type="ECO:0000313" key="8">
    <source>
        <dbReference type="Proteomes" id="UP000215694"/>
    </source>
</evidence>
<protein>
    <submittedName>
        <fullName evidence="7">Transketolase</fullName>
    </submittedName>
</protein>
<dbReference type="SUPFAM" id="SSF52518">
    <property type="entry name" value="Thiamin diphosphate-binding fold (THDP-binding)"/>
    <property type="match status" value="1"/>
</dbReference>
<reference evidence="7 8" key="1">
    <citation type="journal article" date="2017" name="Genome Announc.">
        <title>Draft Genome Sequence of Romboutsia weinsteinii sp. nov. Strain CCRI-19649(T) Isolated from Surface Water.</title>
        <authorList>
            <person name="Maheux A.F."/>
            <person name="Boudreau D.K."/>
            <person name="Berube E."/>
            <person name="Boissinot M."/>
            <person name="Cantin P."/>
            <person name="Raymond F."/>
            <person name="Corbeil J."/>
            <person name="Omar R.F."/>
            <person name="Bergeron M.G."/>
        </authorList>
    </citation>
    <scope>NUCLEOTIDE SEQUENCE [LARGE SCALE GENOMIC DNA]</scope>
    <source>
        <strain evidence="7 8">CCRI-19649</strain>
    </source>
</reference>
<organism evidence="7 8">
    <name type="scientific">Romboutsia weinsteinii</name>
    <dbReference type="NCBI Taxonomy" id="2020949"/>
    <lineage>
        <taxon>Bacteria</taxon>
        <taxon>Bacillati</taxon>
        <taxon>Bacillota</taxon>
        <taxon>Clostridia</taxon>
        <taxon>Peptostreptococcales</taxon>
        <taxon>Peptostreptococcaceae</taxon>
        <taxon>Romboutsia</taxon>
    </lineage>
</organism>
<comment type="caution">
    <text evidence="7">The sequence shown here is derived from an EMBL/GenBank/DDBJ whole genome shotgun (WGS) entry which is preliminary data.</text>
</comment>
<comment type="similarity">
    <text evidence="2">Belongs to the transketolase family.</text>
</comment>
<dbReference type="CDD" id="cd02012">
    <property type="entry name" value="TPP_TK"/>
    <property type="match status" value="1"/>
</dbReference>
<evidence type="ECO:0000256" key="2">
    <source>
        <dbReference type="ARBA" id="ARBA00007131"/>
    </source>
</evidence>
<gene>
    <name evidence="7" type="ORF">CHL78_009135</name>
</gene>
<dbReference type="Proteomes" id="UP000215694">
    <property type="component" value="Unassembled WGS sequence"/>
</dbReference>
<evidence type="ECO:0000256" key="1">
    <source>
        <dbReference type="ARBA" id="ARBA00001964"/>
    </source>
</evidence>
<dbReference type="GO" id="GO:0016740">
    <property type="term" value="F:transferase activity"/>
    <property type="evidence" value="ECO:0007669"/>
    <property type="project" value="UniProtKB-KW"/>
</dbReference>
<keyword evidence="5" id="KW-0786">Thiamine pyrophosphate</keyword>
<dbReference type="Pfam" id="PF00456">
    <property type="entry name" value="Transketolase_N"/>
    <property type="match status" value="1"/>
</dbReference>
<dbReference type="InterPro" id="IPR029061">
    <property type="entry name" value="THDP-binding"/>
</dbReference>
<keyword evidence="4" id="KW-0479">Metal-binding</keyword>
<name>A0A371J4D3_9FIRM</name>
<evidence type="ECO:0000313" key="7">
    <source>
        <dbReference type="EMBL" id="RDY27619.1"/>
    </source>
</evidence>
<feature type="domain" description="Transketolase N-terminal" evidence="6">
    <location>
        <begin position="6"/>
        <end position="253"/>
    </location>
</feature>
<dbReference type="InterPro" id="IPR005474">
    <property type="entry name" value="Transketolase_N"/>
</dbReference>
<dbReference type="Gene3D" id="3.40.50.970">
    <property type="match status" value="1"/>
</dbReference>
<dbReference type="PANTHER" id="PTHR47514">
    <property type="entry name" value="TRANSKETOLASE N-TERMINAL SECTION-RELATED"/>
    <property type="match status" value="1"/>
</dbReference>
<comment type="cofactor">
    <cofactor evidence="1">
        <name>thiamine diphosphate</name>
        <dbReference type="ChEBI" id="CHEBI:58937"/>
    </cofactor>
</comment>
<dbReference type="InterPro" id="IPR049557">
    <property type="entry name" value="Transketolase_CS"/>
</dbReference>
<keyword evidence="3" id="KW-0808">Transferase</keyword>
<evidence type="ECO:0000256" key="3">
    <source>
        <dbReference type="ARBA" id="ARBA00022679"/>
    </source>
</evidence>
<evidence type="ECO:0000259" key="6">
    <source>
        <dbReference type="Pfam" id="PF00456"/>
    </source>
</evidence>